<dbReference type="GO" id="GO:0005789">
    <property type="term" value="C:endoplasmic reticulum membrane"/>
    <property type="evidence" value="ECO:0007669"/>
    <property type="project" value="UniProtKB-SubCell"/>
</dbReference>
<evidence type="ECO:0000256" key="4">
    <source>
        <dbReference type="ARBA" id="ARBA00011245"/>
    </source>
</evidence>
<evidence type="ECO:0000256" key="5">
    <source>
        <dbReference type="ARBA" id="ARBA00022481"/>
    </source>
</evidence>
<evidence type="ECO:0000256" key="7">
    <source>
        <dbReference type="ARBA" id="ARBA00022723"/>
    </source>
</evidence>
<comment type="subunit">
    <text evidence="4">Monomer.</text>
</comment>
<keyword evidence="11" id="KW-0460">Magnesium</keyword>
<evidence type="ECO:0000256" key="18">
    <source>
        <dbReference type="ARBA" id="ARBA00049117"/>
    </source>
</evidence>
<evidence type="ECO:0000256" key="19">
    <source>
        <dbReference type="ARBA" id="ARBA00054514"/>
    </source>
</evidence>
<evidence type="ECO:0000256" key="14">
    <source>
        <dbReference type="ARBA" id="ARBA00023288"/>
    </source>
</evidence>
<keyword evidence="5" id="KW-0488">Methylation</keyword>
<dbReference type="InterPro" id="IPR001806">
    <property type="entry name" value="Small_GTPase"/>
</dbReference>
<dbReference type="GO" id="GO:0005212">
    <property type="term" value="F:structural constituent of eye lens"/>
    <property type="evidence" value="ECO:0007669"/>
    <property type="project" value="UniProtKB-KW"/>
</dbReference>
<dbReference type="PROSITE" id="PS51421">
    <property type="entry name" value="RAS"/>
    <property type="match status" value="1"/>
</dbReference>
<dbReference type="PROSITE" id="PS51419">
    <property type="entry name" value="RAB"/>
    <property type="match status" value="1"/>
</dbReference>
<dbReference type="GO" id="GO:0000139">
    <property type="term" value="C:Golgi membrane"/>
    <property type="evidence" value="ECO:0007669"/>
    <property type="project" value="UniProtKB-SubCell"/>
</dbReference>
<dbReference type="FunFam" id="3.40.50.300:FF:000273">
    <property type="entry name" value="GTP-binding protein Rheb homolog"/>
    <property type="match status" value="1"/>
</dbReference>
<dbReference type="SMART" id="SM00175">
    <property type="entry name" value="RAB"/>
    <property type="match status" value="1"/>
</dbReference>
<dbReference type="SMART" id="SM00173">
    <property type="entry name" value="RAS"/>
    <property type="match status" value="1"/>
</dbReference>
<comment type="subunit">
    <text evidence="22">Associates with the mTORC1 complex (MTOR, MLST8 and RPTOR) in a guanyl nucleotide-independent manner. Interacts with TSC2. Interacts with MCRS1; the interaction maintains RHEB at the lysosome in its active GTP-bound form and prevents its interaction with the mTORC1 complex inhibitor TSC2, ensuring activation of the mTORC1 complex by RHEB. Interacts (when prenylated) with PDE6D; this promotes release from membranes.</text>
</comment>
<keyword evidence="14" id="KW-0449">Lipoprotein</keyword>
<proteinExistence type="inferred from homology"/>
<evidence type="ECO:0000256" key="15">
    <source>
        <dbReference type="ARBA" id="ARBA00023289"/>
    </source>
</evidence>
<dbReference type="PRINTS" id="PR00449">
    <property type="entry name" value="RASTRNSFRMNG"/>
</dbReference>
<comment type="catalytic activity">
    <reaction evidence="18">
        <text>GTP + H2O = GDP + phosphate + H(+)</text>
        <dbReference type="Rhea" id="RHEA:19669"/>
        <dbReference type="ChEBI" id="CHEBI:15377"/>
        <dbReference type="ChEBI" id="CHEBI:15378"/>
        <dbReference type="ChEBI" id="CHEBI:37565"/>
        <dbReference type="ChEBI" id="CHEBI:43474"/>
        <dbReference type="ChEBI" id="CHEBI:58189"/>
    </reaction>
    <physiologicalReaction direction="left-to-right" evidence="18">
        <dbReference type="Rhea" id="RHEA:19670"/>
    </physiologicalReaction>
</comment>
<dbReference type="PROSITE" id="PS50915">
    <property type="entry name" value="CRYSTALLIN_BETA_GAMMA"/>
    <property type="match status" value="2"/>
</dbReference>
<dbReference type="SUPFAM" id="SSF52540">
    <property type="entry name" value="P-loop containing nucleoside triphosphate hydrolases"/>
    <property type="match status" value="1"/>
</dbReference>
<sequence length="348" mass="39390">MPPSKSRKIAILGYRSVGKSSLTIQFVEGQFVDSYDPTIENTFTKLITVNGQEYHLQLVDTAGQDEYSIFPQTYSIDINGYILVYSVTSIKSFEVIKVIHGKLLDMVGKVQIPIMLVGNKKDLHMERVISYEEGKALAESWNAAFLESSAKENQTAVDVFKRIILEAEKIDGAASQGKSSCSVIKLEVCGSCSSFQDRGFLNRVNSICVQSGAWVCFDHPDFRGQQYILEHGEYPDFYRWNSRSDHLGSCRPVGMHGEHYRIEIFEGSHFSGPSLELMEDCSFLQGQGWDKTCINALKVYGDGAWVLYEEPNYRGRMYVVERGEFSSFNAWQARSATVQSIRRVINYF</sequence>
<dbReference type="InterPro" id="IPR005225">
    <property type="entry name" value="Small_GTP-bd"/>
</dbReference>
<dbReference type="InterPro" id="IPR027417">
    <property type="entry name" value="P-loop_NTPase"/>
</dbReference>
<evidence type="ECO:0000256" key="3">
    <source>
        <dbReference type="ARBA" id="ARBA00009646"/>
    </source>
</evidence>
<comment type="similarity">
    <text evidence="3">Belongs to the beta/gamma-crystallin family.</text>
</comment>
<evidence type="ECO:0000256" key="2">
    <source>
        <dbReference type="ARBA" id="ARBA00004444"/>
    </source>
</evidence>
<keyword evidence="10" id="KW-0378">Hydrolase</keyword>
<dbReference type="InterPro" id="IPR050252">
    <property type="entry name" value="Beta/Gamma-Crystallin"/>
</dbReference>
<evidence type="ECO:0000313" key="24">
    <source>
        <dbReference type="EMBL" id="GAB0184990.1"/>
    </source>
</evidence>
<keyword evidence="8" id="KW-0677">Repeat</keyword>
<evidence type="ECO:0000256" key="20">
    <source>
        <dbReference type="ARBA" id="ARBA00068300"/>
    </source>
</evidence>
<name>A0ABC9WHN3_GRUJA</name>
<dbReference type="SMART" id="SM00174">
    <property type="entry name" value="RHO"/>
    <property type="match status" value="1"/>
</dbReference>
<evidence type="ECO:0000256" key="17">
    <source>
        <dbReference type="ARBA" id="ARBA00037969"/>
    </source>
</evidence>
<dbReference type="EMBL" id="BAAFJT010000002">
    <property type="protein sequence ID" value="GAB0184990.1"/>
    <property type="molecule type" value="Genomic_DNA"/>
</dbReference>
<comment type="function">
    <text evidence="19">Small GTPase that acts as an allosteric activator of the canonical mTORC1 complex, an evolutionarily conserved central nutrient sensor that stimulates anabolic reactions and macromolecule biosynthesis to promote cellular biomass generation and growth. In response to nutrients, growth factors or amino acids, specifically activates the protein kinase activity of MTOR, the catalytic component of the mTORC1 complex: acts by causing a conformational change that allows the alignment of residues in the active site of MTOR, thereby enhancing the phosphorylation of ribosomal protein S6 kinase (RPS6KB1 and RPS6KB2) and EIF4EBP1 (4E-BP1). RHEB is also required for localization of the TSC-TBC complex to lysosomal membranes. In response to starvation, RHEB is inactivated by the TSC-TBC complex, preventing activation of mTORC1. Has low intrinsic GTPase activity.</text>
</comment>
<protein>
    <recommendedName>
        <fullName evidence="20">GTP-binding protein Rheb</fullName>
    </recommendedName>
    <alternativeName>
        <fullName evidence="21">Ras homolog enriched in brain</fullName>
    </alternativeName>
</protein>
<comment type="caution">
    <text evidence="24">The sequence shown here is derived from an EMBL/GenBank/DDBJ whole genome shotgun (WGS) entry which is preliminary data.</text>
</comment>
<dbReference type="PROSITE" id="PS51420">
    <property type="entry name" value="RHO"/>
    <property type="match status" value="1"/>
</dbReference>
<evidence type="ECO:0000313" key="25">
    <source>
        <dbReference type="Proteomes" id="UP001623348"/>
    </source>
</evidence>
<dbReference type="InterPro" id="IPR011024">
    <property type="entry name" value="G_crystallin-like"/>
</dbReference>
<dbReference type="Proteomes" id="UP001623348">
    <property type="component" value="Unassembled WGS sequence"/>
</dbReference>
<evidence type="ECO:0000259" key="23">
    <source>
        <dbReference type="PROSITE" id="PS50915"/>
    </source>
</evidence>
<gene>
    <name evidence="24" type="ORF">GRJ2_000964300</name>
</gene>
<dbReference type="SUPFAM" id="SSF49695">
    <property type="entry name" value="gamma-Crystallin-like"/>
    <property type="match status" value="1"/>
</dbReference>
<evidence type="ECO:0000256" key="9">
    <source>
        <dbReference type="ARBA" id="ARBA00022741"/>
    </source>
</evidence>
<dbReference type="Gene3D" id="2.60.20.10">
    <property type="entry name" value="Crystallins"/>
    <property type="match status" value="2"/>
</dbReference>
<dbReference type="NCBIfam" id="TIGR00231">
    <property type="entry name" value="small_GTP"/>
    <property type="match status" value="1"/>
</dbReference>
<evidence type="ECO:0000256" key="8">
    <source>
        <dbReference type="ARBA" id="ARBA00022737"/>
    </source>
</evidence>
<accession>A0ABC9WHN3</accession>
<evidence type="ECO:0000256" key="1">
    <source>
        <dbReference type="ARBA" id="ARBA00004122"/>
    </source>
</evidence>
<keyword evidence="12" id="KW-0342">GTP-binding</keyword>
<keyword evidence="25" id="KW-1185">Reference proteome</keyword>
<evidence type="ECO:0000256" key="10">
    <source>
        <dbReference type="ARBA" id="ARBA00022801"/>
    </source>
</evidence>
<dbReference type="Gene3D" id="3.40.50.300">
    <property type="entry name" value="P-loop containing nucleotide triphosphate hydrolases"/>
    <property type="match status" value="1"/>
</dbReference>
<dbReference type="CDD" id="cd04137">
    <property type="entry name" value="RheB"/>
    <property type="match status" value="1"/>
</dbReference>
<keyword evidence="13" id="KW-0472">Membrane</keyword>
<feature type="domain" description="Beta/gamma crystallin 'Greek key'" evidence="23">
    <location>
        <begin position="303"/>
        <end position="345"/>
    </location>
</feature>
<evidence type="ECO:0000256" key="16">
    <source>
        <dbReference type="ARBA" id="ARBA00037811"/>
    </source>
</evidence>
<organism evidence="24 25">
    <name type="scientific">Grus japonensis</name>
    <name type="common">Japanese crane</name>
    <name type="synonym">Red-crowned crane</name>
    <dbReference type="NCBI Taxonomy" id="30415"/>
    <lineage>
        <taxon>Eukaryota</taxon>
        <taxon>Metazoa</taxon>
        <taxon>Chordata</taxon>
        <taxon>Craniata</taxon>
        <taxon>Vertebrata</taxon>
        <taxon>Euteleostomi</taxon>
        <taxon>Archelosauria</taxon>
        <taxon>Archosauria</taxon>
        <taxon>Dinosauria</taxon>
        <taxon>Saurischia</taxon>
        <taxon>Theropoda</taxon>
        <taxon>Coelurosauria</taxon>
        <taxon>Aves</taxon>
        <taxon>Neognathae</taxon>
        <taxon>Neoaves</taxon>
        <taxon>Gruiformes</taxon>
        <taxon>Gruidae</taxon>
        <taxon>Grus</taxon>
    </lineage>
</organism>
<dbReference type="FunFam" id="2.60.20.10:FF:000003">
    <property type="entry name" value="Crystallin gamma S"/>
    <property type="match status" value="1"/>
</dbReference>
<evidence type="ECO:0000256" key="6">
    <source>
        <dbReference type="ARBA" id="ARBA00022613"/>
    </source>
</evidence>
<dbReference type="GO" id="GO:0016787">
    <property type="term" value="F:hydrolase activity"/>
    <property type="evidence" value="ECO:0007669"/>
    <property type="project" value="UniProtKB-KW"/>
</dbReference>
<evidence type="ECO:0000256" key="12">
    <source>
        <dbReference type="ARBA" id="ARBA00023134"/>
    </source>
</evidence>
<dbReference type="InterPro" id="IPR001064">
    <property type="entry name" value="Beta/gamma_crystallin"/>
</dbReference>
<keyword evidence="9" id="KW-0547">Nucleotide-binding</keyword>
<evidence type="ECO:0000256" key="11">
    <source>
        <dbReference type="ARBA" id="ARBA00022842"/>
    </source>
</evidence>
<dbReference type="Pfam" id="PF00030">
    <property type="entry name" value="Crystall"/>
    <property type="match status" value="2"/>
</dbReference>
<dbReference type="SMART" id="SM00247">
    <property type="entry name" value="XTALbg"/>
    <property type="match status" value="2"/>
</dbReference>
<feature type="domain" description="Beta/gamma crystallin 'Greek key'" evidence="23">
    <location>
        <begin position="212"/>
        <end position="254"/>
    </location>
</feature>
<dbReference type="FunFam" id="2.60.20.10:FF:000007">
    <property type="entry name" value="Crystallin gamma N"/>
    <property type="match status" value="1"/>
</dbReference>
<dbReference type="PANTHER" id="PTHR11818:SF22">
    <property type="entry name" value="GAMMA-CRYSTALLIN N"/>
    <property type="match status" value="1"/>
</dbReference>
<dbReference type="GO" id="GO:0005765">
    <property type="term" value="C:lysosomal membrane"/>
    <property type="evidence" value="ECO:0007669"/>
    <property type="project" value="UniProtKB-SubCell"/>
</dbReference>
<dbReference type="GO" id="GO:0046872">
    <property type="term" value="F:metal ion binding"/>
    <property type="evidence" value="ECO:0007669"/>
    <property type="project" value="UniProtKB-KW"/>
</dbReference>
<evidence type="ECO:0000256" key="13">
    <source>
        <dbReference type="ARBA" id="ARBA00023136"/>
    </source>
</evidence>
<dbReference type="PANTHER" id="PTHR11818">
    <property type="entry name" value="BETA/GAMMA CRYSTALLIN"/>
    <property type="match status" value="1"/>
</dbReference>
<dbReference type="AlphaFoldDB" id="A0ABC9WHN3"/>
<comment type="similarity">
    <text evidence="17">Belongs to the small GTPase superfamily. Rheb family.</text>
</comment>
<comment type="subcellular location">
    <subcellularLocation>
        <location evidence="16">Endoplasmic reticulum membrane</location>
        <topology evidence="16">Lipid-anchor</topology>
        <orientation evidence="16">Cytoplasmic side</orientation>
    </subcellularLocation>
    <subcellularLocation>
        <location evidence="2">Golgi apparatus membrane</location>
        <topology evidence="2">Lipid-anchor</topology>
        <orientation evidence="2">Cytoplasmic side</orientation>
    </subcellularLocation>
    <subcellularLocation>
        <location evidence="1">Lysosome membrane</location>
        <topology evidence="1">Lipid-anchor</topology>
        <orientation evidence="1">Cytoplasmic side</orientation>
    </subcellularLocation>
</comment>
<keyword evidence="15" id="KW-0636">Prenylation</keyword>
<keyword evidence="7" id="KW-0479">Metal-binding</keyword>
<reference evidence="24 25" key="1">
    <citation type="submission" date="2024-06" db="EMBL/GenBank/DDBJ databases">
        <title>The draft genome of Grus japonensis, version 3.</title>
        <authorList>
            <person name="Nabeshima K."/>
            <person name="Suzuki S."/>
            <person name="Onuma M."/>
        </authorList>
    </citation>
    <scope>NUCLEOTIDE SEQUENCE [LARGE SCALE GENOMIC DNA]</scope>
    <source>
        <strain evidence="24 25">451A</strain>
    </source>
</reference>
<dbReference type="GO" id="GO:0005525">
    <property type="term" value="F:GTP binding"/>
    <property type="evidence" value="ECO:0007669"/>
    <property type="project" value="UniProtKB-KW"/>
</dbReference>
<evidence type="ECO:0000256" key="22">
    <source>
        <dbReference type="ARBA" id="ARBA00093480"/>
    </source>
</evidence>
<dbReference type="Pfam" id="PF00071">
    <property type="entry name" value="Ras"/>
    <property type="match status" value="1"/>
</dbReference>
<keyword evidence="6" id="KW-0273">Eye lens protein</keyword>
<evidence type="ECO:0000256" key="21">
    <source>
        <dbReference type="ARBA" id="ARBA00082764"/>
    </source>
</evidence>